<proteinExistence type="predicted"/>
<dbReference type="InterPro" id="IPR000326">
    <property type="entry name" value="PAP2/HPO"/>
</dbReference>
<dbReference type="PIRSF" id="PIRSF000897">
    <property type="entry name" value="Acid_Ptase_ClsA"/>
    <property type="match status" value="1"/>
</dbReference>
<evidence type="ECO:0000256" key="1">
    <source>
        <dbReference type="SAM" id="SignalP"/>
    </source>
</evidence>
<keyword evidence="1" id="KW-0732">Signal</keyword>
<dbReference type="EMBL" id="CP139487">
    <property type="protein sequence ID" value="WPU66747.1"/>
    <property type="molecule type" value="Genomic_DNA"/>
</dbReference>
<feature type="signal peptide" evidence="1">
    <location>
        <begin position="1"/>
        <end position="20"/>
    </location>
</feature>
<dbReference type="SMART" id="SM00014">
    <property type="entry name" value="acidPPc"/>
    <property type="match status" value="1"/>
</dbReference>
<dbReference type="Proteomes" id="UP001324634">
    <property type="component" value="Chromosome"/>
</dbReference>
<keyword evidence="4" id="KW-1185">Reference proteome</keyword>
<sequence length="216" mass="23954">MILRLMLCAFLLTSGQEAQAAFFKVLSKSTIRSIIGPYPAPGSEEEARDFEAMLDLQATRTPEQCADAATQETGTLKNIFYRNNGPLTKREANILSVKLFKAYAEAGINIYIAKGVYKRPRPYKTRADIIPCIGLENSYAYPSGHTTVARVFARILSRIYPDRAEAFMKRADEAAHHRILGGVHHPSDIEAGKKLGDVLSDHVMKTTNILKEVQGI</sequence>
<gene>
    <name evidence="3" type="ORF">SOO65_08305</name>
</gene>
<dbReference type="AlphaFoldDB" id="A0AAX4HU84"/>
<protein>
    <submittedName>
        <fullName evidence="3">Phosphatase PAP2 family protein</fullName>
    </submittedName>
</protein>
<evidence type="ECO:0000313" key="4">
    <source>
        <dbReference type="Proteomes" id="UP001324634"/>
    </source>
</evidence>
<evidence type="ECO:0000313" key="3">
    <source>
        <dbReference type="EMBL" id="WPU66747.1"/>
    </source>
</evidence>
<dbReference type="InterPro" id="IPR001011">
    <property type="entry name" value="Acid_Pase_classA_bac"/>
</dbReference>
<organism evidence="3 4">
    <name type="scientific">Peredibacter starrii</name>
    <dbReference type="NCBI Taxonomy" id="28202"/>
    <lineage>
        <taxon>Bacteria</taxon>
        <taxon>Pseudomonadati</taxon>
        <taxon>Bdellovibrionota</taxon>
        <taxon>Bacteriovoracia</taxon>
        <taxon>Bacteriovoracales</taxon>
        <taxon>Bacteriovoracaceae</taxon>
        <taxon>Peredibacter</taxon>
    </lineage>
</organism>
<dbReference type="InterPro" id="IPR036938">
    <property type="entry name" value="PAP2/HPO_sf"/>
</dbReference>
<evidence type="ECO:0000259" key="2">
    <source>
        <dbReference type="SMART" id="SM00014"/>
    </source>
</evidence>
<feature type="chain" id="PRO_5043813985" evidence="1">
    <location>
        <begin position="21"/>
        <end position="216"/>
    </location>
</feature>
<dbReference type="KEGG" id="psti:SOO65_08305"/>
<dbReference type="Gene3D" id="1.20.144.10">
    <property type="entry name" value="Phosphatidic acid phosphatase type 2/haloperoxidase"/>
    <property type="match status" value="1"/>
</dbReference>
<accession>A0AAX4HU84</accession>
<reference evidence="3 4" key="1">
    <citation type="submission" date="2023-11" db="EMBL/GenBank/DDBJ databases">
        <title>Peredibacter starrii A3.12.</title>
        <authorList>
            <person name="Mitchell R.J."/>
        </authorList>
    </citation>
    <scope>NUCLEOTIDE SEQUENCE [LARGE SCALE GENOMIC DNA]</scope>
    <source>
        <strain evidence="3 4">A3.12</strain>
    </source>
</reference>
<name>A0AAX4HU84_9BACT</name>
<dbReference type="GO" id="GO:0030288">
    <property type="term" value="C:outer membrane-bounded periplasmic space"/>
    <property type="evidence" value="ECO:0007669"/>
    <property type="project" value="InterPro"/>
</dbReference>
<feature type="domain" description="Phosphatidic acid phosphatase type 2/haloperoxidase" evidence="2">
    <location>
        <begin position="97"/>
        <end position="204"/>
    </location>
</feature>
<dbReference type="GO" id="GO:0003993">
    <property type="term" value="F:acid phosphatase activity"/>
    <property type="evidence" value="ECO:0007669"/>
    <property type="project" value="InterPro"/>
</dbReference>
<dbReference type="SUPFAM" id="SSF48317">
    <property type="entry name" value="Acid phosphatase/Vanadium-dependent haloperoxidase"/>
    <property type="match status" value="1"/>
</dbReference>
<dbReference type="RefSeq" id="WP_321399266.1">
    <property type="nucleotide sequence ID" value="NZ_CP139487.1"/>
</dbReference>
<dbReference type="CDD" id="cd03380">
    <property type="entry name" value="PAP2_like_1"/>
    <property type="match status" value="1"/>
</dbReference>
<dbReference type="Pfam" id="PF01569">
    <property type="entry name" value="PAP2"/>
    <property type="match status" value="1"/>
</dbReference>